<proteinExistence type="predicted"/>
<comment type="caution">
    <text evidence="1">The sequence shown here is derived from an EMBL/GenBank/DDBJ whole genome shotgun (WGS) entry which is preliminary data.</text>
</comment>
<keyword evidence="2" id="KW-1185">Reference proteome</keyword>
<evidence type="ECO:0000313" key="2">
    <source>
        <dbReference type="Proteomes" id="UP000830395"/>
    </source>
</evidence>
<gene>
    <name evidence="1" type="ORF">PDJAM_G00068230</name>
</gene>
<reference evidence="1" key="1">
    <citation type="submission" date="2020-02" db="EMBL/GenBank/DDBJ databases">
        <title>Genome sequencing of the panga catfish, Pangasius djambal.</title>
        <authorList>
            <person name="Wen M."/>
            <person name="Zahm M."/>
            <person name="Roques C."/>
            <person name="Cabau C."/>
            <person name="Klopp C."/>
            <person name="Donnadieu C."/>
            <person name="Jouanno E."/>
            <person name="Avarre J.-C."/>
            <person name="Campet M."/>
            <person name="Ha T."/>
            <person name="Dugue R."/>
            <person name="Lampietro C."/>
            <person name="Louis A."/>
            <person name="Herpin A."/>
            <person name="Echchiki A."/>
            <person name="Berthelot C."/>
            <person name="Parey E."/>
            <person name="Roest-Crollius H."/>
            <person name="Braasch I."/>
            <person name="Postlethwait J.H."/>
            <person name="Bobe J."/>
            <person name="Montfort J."/>
            <person name="Bouchez O."/>
            <person name="Begum T."/>
            <person name="Schartl M."/>
            <person name="Gustiano R."/>
            <person name="Guiguen Y."/>
        </authorList>
    </citation>
    <scope>NUCLEOTIDE SEQUENCE</scope>
    <source>
        <strain evidence="1">Pdj_M5554</strain>
    </source>
</reference>
<evidence type="ECO:0000313" key="1">
    <source>
        <dbReference type="EMBL" id="MCJ8741225.1"/>
    </source>
</evidence>
<accession>A0ACC5Z011</accession>
<sequence>MAAQSSVREELNVLRRKEWERRNQEALQDKELYQESTPLFGEPYKTNKGDELSSRIQRMLGNYEDGNNFQHNQYDGAPRDRPASSSYGRSGHPVHKDKTEPSFQSSLSYGSTKQGHSSHISSQPSKKFPVPDNSIPIQSKEGLVKSHQTKTDSWPDMRDYATLPPVLPDISPPAEPLSPLHSSESSESEQDMDEDNDANEHSLSPQCKSSSRRTASSHHSEAQQKETSHLGGDAPIPASQTFPLPLSSKPNLANSRKPMALVRPMDGPDQVNSESPDLKPSPDDYHGQSYENLSDLKNVGKPNLPPLKIPSQPVEMLSNEVQRVEEILREMTHSWPPLLTAIQTPSTAEPSKFSFPNKESSVHRGYQQPQKHSESPPKAPLSPVHQHPVVCEDGGTAVLAPASGAESGSSSDSESSSESESDSESSDSGTDETPPAPRSNTPPAKAEGLKDINWQLISWIKESQQSLNPQNHADAASKANPKPATSTKSQTHTRAEEDSKPKNKKRYNSRTPPAQPEFSDANPEAKPAPVNQHASHKPASKANAEAGNRKTAGDTHLSKSTKAQSSLHVESVEVTPRNKDATFTERPKVKTKTSHEKKAEGIKSAKRSSSVKRDGKDAVAKTATVVVEDKKEAELVRPSSPPPKNSVTVTHAPSKSSKKSRAPSPATDRKSKSTASKSTVDVPLTLVVKIQLSQLSRVPQVPRATKTGTGAHVETPLKKPSQEKEPGKAGKKRPADHSELSVPKKKPKLKKDKEGKVSSSSQHSSSKAEAPKSSREENDKKSSKKVPAPAPHSSGHKRCSGEMEESSNPGSKHKKKSSSREEHSKSDKKAAKSSTSAPESSASCGAPAAHRPLLKFDDKQYPVDYHMKEAKKLKHKADAMVDKMGKALSYLDAAMSFVESGIAMETDPQTPKSAYTMFSDTKAAKSSTSAPESSASCGAPAAHRPLLKFDDKQYPVDYHMKEAKKLKHKADAMVDKMGKALSYLDAAMSFVESGIAMETDPQTPKSAYTMFSDTVDLIRFILKLKNYLDPSAPASERDFLVLCMRCQALLQMAMFRCKRESALKYSRTLTDYFKSSKTMQAPSPCISKSSSPMSPMPSPASSVISNPSSSSTVSIPQLIQQMASSYINITALFLSAHETWEQTEDLARTRTGLLSDLDKALGRLSLTSSMTALVRYTCQGLHWLRLDTSNPRSGP</sequence>
<dbReference type="EMBL" id="CM040989">
    <property type="protein sequence ID" value="MCJ8741225.1"/>
    <property type="molecule type" value="Genomic_DNA"/>
</dbReference>
<name>A0ACC5Z011_9TELE</name>
<organism evidence="1 2">
    <name type="scientific">Pangasius djambal</name>
    <dbReference type="NCBI Taxonomy" id="1691987"/>
    <lineage>
        <taxon>Eukaryota</taxon>
        <taxon>Metazoa</taxon>
        <taxon>Chordata</taxon>
        <taxon>Craniata</taxon>
        <taxon>Vertebrata</taxon>
        <taxon>Euteleostomi</taxon>
        <taxon>Actinopterygii</taxon>
        <taxon>Neopterygii</taxon>
        <taxon>Teleostei</taxon>
        <taxon>Ostariophysi</taxon>
        <taxon>Siluriformes</taxon>
        <taxon>Pangasiidae</taxon>
        <taxon>Pangasius</taxon>
    </lineage>
</organism>
<protein>
    <submittedName>
        <fullName evidence="1">Uncharacterized protein</fullName>
    </submittedName>
</protein>
<dbReference type="Proteomes" id="UP000830395">
    <property type="component" value="Chromosome 15"/>
</dbReference>